<keyword evidence="3" id="KW-0804">Transcription</keyword>
<evidence type="ECO:0000256" key="5">
    <source>
        <dbReference type="SAM" id="MobiDB-lite"/>
    </source>
</evidence>
<feature type="region of interest" description="Disordered" evidence="5">
    <location>
        <begin position="309"/>
        <end position="336"/>
    </location>
</feature>
<feature type="region of interest" description="Disordered" evidence="5">
    <location>
        <begin position="1"/>
        <end position="121"/>
    </location>
</feature>
<feature type="compositionally biased region" description="Basic and acidic residues" evidence="5">
    <location>
        <begin position="44"/>
        <end position="83"/>
    </location>
</feature>
<name>A0A4D9D5Y3_9STRA</name>
<dbReference type="GO" id="GO:0003677">
    <property type="term" value="F:DNA binding"/>
    <property type="evidence" value="ECO:0007669"/>
    <property type="project" value="UniProtKB-KW"/>
</dbReference>
<dbReference type="AlphaFoldDB" id="A0A4D9D5Y3"/>
<feature type="compositionally biased region" description="Low complexity" evidence="5">
    <location>
        <begin position="245"/>
        <end position="257"/>
    </location>
</feature>
<dbReference type="PROSITE" id="PS00463">
    <property type="entry name" value="ZN2_CY6_FUNGAL_1"/>
    <property type="match status" value="1"/>
</dbReference>
<keyword evidence="1" id="KW-0805">Transcription regulation</keyword>
<evidence type="ECO:0000259" key="6">
    <source>
        <dbReference type="PROSITE" id="PS50048"/>
    </source>
</evidence>
<evidence type="ECO:0000313" key="8">
    <source>
        <dbReference type="Proteomes" id="UP000355283"/>
    </source>
</evidence>
<dbReference type="InterPro" id="IPR036864">
    <property type="entry name" value="Zn2-C6_fun-type_DNA-bd_sf"/>
</dbReference>
<organism evidence="7 8">
    <name type="scientific">Nannochloropsis salina CCMP1776</name>
    <dbReference type="NCBI Taxonomy" id="1027361"/>
    <lineage>
        <taxon>Eukaryota</taxon>
        <taxon>Sar</taxon>
        <taxon>Stramenopiles</taxon>
        <taxon>Ochrophyta</taxon>
        <taxon>Eustigmatophyceae</taxon>
        <taxon>Eustigmatales</taxon>
        <taxon>Monodopsidaceae</taxon>
        <taxon>Microchloropsis</taxon>
        <taxon>Microchloropsis salina</taxon>
    </lineage>
</organism>
<dbReference type="CDD" id="cd00067">
    <property type="entry name" value="GAL4"/>
    <property type="match status" value="1"/>
</dbReference>
<dbReference type="SUPFAM" id="SSF57701">
    <property type="entry name" value="Zn2/Cys6 DNA-binding domain"/>
    <property type="match status" value="1"/>
</dbReference>
<protein>
    <recommendedName>
        <fullName evidence="6">Zn(2)-C6 fungal-type domain-containing protein</fullName>
    </recommendedName>
</protein>
<dbReference type="Pfam" id="PF00172">
    <property type="entry name" value="Zn_clus"/>
    <property type="match status" value="1"/>
</dbReference>
<evidence type="ECO:0000256" key="2">
    <source>
        <dbReference type="ARBA" id="ARBA00023125"/>
    </source>
</evidence>
<evidence type="ECO:0000313" key="7">
    <source>
        <dbReference type="EMBL" id="TFJ86404.1"/>
    </source>
</evidence>
<proteinExistence type="predicted"/>
<dbReference type="GO" id="GO:0000981">
    <property type="term" value="F:DNA-binding transcription factor activity, RNA polymerase II-specific"/>
    <property type="evidence" value="ECO:0007669"/>
    <property type="project" value="InterPro"/>
</dbReference>
<sequence length="539" mass="59019">MSERSEEREGNPDKDGGESSQRKGQSAMKVKEERKVREKKTKRKDSQVGKSKVKELKEKSDGNVEAPKDQTGHETREGSEAAKTESLVSAADQQLDREKTEPDEAMALPNIPKGGTSEGTQRLARGRACLECKTSKVKCDKAQPRCQRCVRHGFLCLPQTRGQGRPAKWRLYLAADDAVQDGKDVLATQSKALLLSSSQPPPPPTSNSASYEPALPPSLLPSFPSSFPPNSASVGPLLQLSSAATTPPLSSISSAPSVSPPYYPNPLGKREEHPVNEVESQMLAARSLKHLKDGHASFPSSSAPAYASSSFPSLGPSATEGRLHGPMHGSVNPNLSSGYGGNFQSHLLPPGYQNYPSYGSMREMHSLAPAFPPYHPGPGAFHMQHVYPNNAGLTDVPPPLSAPSSYPPFPSPSSVAALDGPGSMVRDTSMPGLGLRDGRGNWVDPHHPPHQHASMQFLSQQQQREQQLRHGQGQPYHPQQATHFHQDARQPWWQQHLRPPHQVPQGTFQCQQQQLIFERQHELQQERQRQQQQPQLGLM</sequence>
<dbReference type="PANTHER" id="PTHR31069:SF32">
    <property type="entry name" value="ARGININE METABOLISM REGULATION PROTEIN II"/>
    <property type="match status" value="1"/>
</dbReference>
<keyword evidence="8" id="KW-1185">Reference proteome</keyword>
<keyword evidence="4" id="KW-0539">Nucleus</keyword>
<dbReference type="SMART" id="SM00066">
    <property type="entry name" value="GAL4"/>
    <property type="match status" value="1"/>
</dbReference>
<dbReference type="InterPro" id="IPR050675">
    <property type="entry name" value="OAF3"/>
</dbReference>
<dbReference type="PROSITE" id="PS50048">
    <property type="entry name" value="ZN2_CY6_FUNGAL_2"/>
    <property type="match status" value="1"/>
</dbReference>
<dbReference type="OrthoDB" id="39175at2759"/>
<accession>A0A4D9D5Y3</accession>
<feature type="compositionally biased region" description="Basic and acidic residues" evidence="5">
    <location>
        <begin position="436"/>
        <end position="447"/>
    </location>
</feature>
<dbReference type="GO" id="GO:0008270">
    <property type="term" value="F:zinc ion binding"/>
    <property type="evidence" value="ECO:0007669"/>
    <property type="project" value="InterPro"/>
</dbReference>
<feature type="compositionally biased region" description="Low complexity" evidence="5">
    <location>
        <begin position="451"/>
        <end position="474"/>
    </location>
</feature>
<feature type="region of interest" description="Disordered" evidence="5">
    <location>
        <begin position="245"/>
        <end position="276"/>
    </location>
</feature>
<feature type="compositionally biased region" description="Pro residues" evidence="5">
    <location>
        <begin position="396"/>
        <end position="411"/>
    </location>
</feature>
<dbReference type="PANTHER" id="PTHR31069">
    <property type="entry name" value="OLEATE-ACTIVATED TRANSCRIPTION FACTOR 1-RELATED"/>
    <property type="match status" value="1"/>
</dbReference>
<feature type="domain" description="Zn(2)-C6 fungal-type" evidence="6">
    <location>
        <begin position="128"/>
        <end position="156"/>
    </location>
</feature>
<dbReference type="Proteomes" id="UP000355283">
    <property type="component" value="Unassembled WGS sequence"/>
</dbReference>
<comment type="caution">
    <text evidence="7">The sequence shown here is derived from an EMBL/GenBank/DDBJ whole genome shotgun (WGS) entry which is preliminary data.</text>
</comment>
<feature type="compositionally biased region" description="Basic and acidic residues" evidence="5">
    <location>
        <begin position="1"/>
        <end position="21"/>
    </location>
</feature>
<evidence type="ECO:0000256" key="4">
    <source>
        <dbReference type="ARBA" id="ARBA00023242"/>
    </source>
</evidence>
<dbReference type="Gene3D" id="4.10.240.10">
    <property type="entry name" value="Zn(2)-C6 fungal-type DNA-binding domain"/>
    <property type="match status" value="1"/>
</dbReference>
<feature type="region of interest" description="Disordered" evidence="5">
    <location>
        <begin position="392"/>
        <end position="487"/>
    </location>
</feature>
<feature type="region of interest" description="Disordered" evidence="5">
    <location>
        <begin position="195"/>
        <end position="214"/>
    </location>
</feature>
<reference evidence="7 8" key="1">
    <citation type="submission" date="2019-01" db="EMBL/GenBank/DDBJ databases">
        <title>Nuclear Genome Assembly of the Microalgal Biofuel strain Nannochloropsis salina CCMP1776.</title>
        <authorList>
            <person name="Hovde B."/>
        </authorList>
    </citation>
    <scope>NUCLEOTIDE SEQUENCE [LARGE SCALE GENOMIC DNA]</scope>
    <source>
        <strain evidence="7 8">CCMP1776</strain>
    </source>
</reference>
<dbReference type="EMBL" id="SDOX01000008">
    <property type="protein sequence ID" value="TFJ86404.1"/>
    <property type="molecule type" value="Genomic_DNA"/>
</dbReference>
<keyword evidence="2" id="KW-0238">DNA-binding</keyword>
<evidence type="ECO:0000256" key="1">
    <source>
        <dbReference type="ARBA" id="ARBA00023015"/>
    </source>
</evidence>
<gene>
    <name evidence="7" type="ORF">NSK_002061</name>
</gene>
<dbReference type="InterPro" id="IPR001138">
    <property type="entry name" value="Zn2Cys6_DnaBD"/>
</dbReference>
<evidence type="ECO:0000256" key="3">
    <source>
        <dbReference type="ARBA" id="ARBA00023163"/>
    </source>
</evidence>